<name>A0A7X0H5I0_9BACT</name>
<accession>A0A7X0H5I0</accession>
<dbReference type="PANTHER" id="PTHR43080:SF2">
    <property type="entry name" value="CBS DOMAIN-CONTAINING PROTEIN"/>
    <property type="match status" value="1"/>
</dbReference>
<dbReference type="InterPro" id="IPR051257">
    <property type="entry name" value="Diverse_CBS-Domain"/>
</dbReference>
<dbReference type="CDD" id="cd04623">
    <property type="entry name" value="CBS_pair_bac_euk"/>
    <property type="match status" value="1"/>
</dbReference>
<dbReference type="Proteomes" id="UP000541810">
    <property type="component" value="Unassembled WGS sequence"/>
</dbReference>
<keyword evidence="1 2" id="KW-0129">CBS domain</keyword>
<dbReference type="Pfam" id="PF00571">
    <property type="entry name" value="CBS"/>
    <property type="match status" value="2"/>
</dbReference>
<evidence type="ECO:0000313" key="4">
    <source>
        <dbReference type="EMBL" id="MBB6429656.1"/>
    </source>
</evidence>
<evidence type="ECO:0000256" key="2">
    <source>
        <dbReference type="PROSITE-ProRule" id="PRU00703"/>
    </source>
</evidence>
<dbReference type="PROSITE" id="PS51371">
    <property type="entry name" value="CBS"/>
    <property type="match status" value="2"/>
</dbReference>
<dbReference type="InterPro" id="IPR000644">
    <property type="entry name" value="CBS_dom"/>
</dbReference>
<feature type="domain" description="CBS" evidence="3">
    <location>
        <begin position="8"/>
        <end position="67"/>
    </location>
</feature>
<dbReference type="Gene3D" id="3.10.580.10">
    <property type="entry name" value="CBS-domain"/>
    <property type="match status" value="1"/>
</dbReference>
<organism evidence="4 5">
    <name type="scientific">Algisphaera agarilytica</name>
    <dbReference type="NCBI Taxonomy" id="1385975"/>
    <lineage>
        <taxon>Bacteria</taxon>
        <taxon>Pseudomonadati</taxon>
        <taxon>Planctomycetota</taxon>
        <taxon>Phycisphaerae</taxon>
        <taxon>Phycisphaerales</taxon>
        <taxon>Phycisphaeraceae</taxon>
        <taxon>Algisphaera</taxon>
    </lineage>
</organism>
<evidence type="ECO:0000313" key="5">
    <source>
        <dbReference type="Proteomes" id="UP000541810"/>
    </source>
</evidence>
<proteinExistence type="predicted"/>
<reference evidence="4 5" key="1">
    <citation type="submission" date="2020-08" db="EMBL/GenBank/DDBJ databases">
        <title>Genomic Encyclopedia of Type Strains, Phase IV (KMG-IV): sequencing the most valuable type-strain genomes for metagenomic binning, comparative biology and taxonomic classification.</title>
        <authorList>
            <person name="Goeker M."/>
        </authorList>
    </citation>
    <scope>NUCLEOTIDE SEQUENCE [LARGE SCALE GENOMIC DNA]</scope>
    <source>
        <strain evidence="4 5">DSM 103725</strain>
    </source>
</reference>
<dbReference type="AlphaFoldDB" id="A0A7X0H5I0"/>
<dbReference type="PANTHER" id="PTHR43080">
    <property type="entry name" value="CBS DOMAIN-CONTAINING PROTEIN CBSX3, MITOCHONDRIAL"/>
    <property type="match status" value="1"/>
</dbReference>
<evidence type="ECO:0000259" key="3">
    <source>
        <dbReference type="PROSITE" id="PS51371"/>
    </source>
</evidence>
<dbReference type="EMBL" id="JACHGY010000001">
    <property type="protein sequence ID" value="MBB6429656.1"/>
    <property type="molecule type" value="Genomic_DNA"/>
</dbReference>
<dbReference type="SUPFAM" id="SSF54631">
    <property type="entry name" value="CBS-domain pair"/>
    <property type="match status" value="1"/>
</dbReference>
<dbReference type="InterPro" id="IPR044725">
    <property type="entry name" value="CBSX3_CBS_dom"/>
</dbReference>
<protein>
    <submittedName>
        <fullName evidence="4">CBS domain-containing protein</fullName>
    </submittedName>
</protein>
<gene>
    <name evidence="4" type="ORF">HNQ40_001462</name>
</gene>
<keyword evidence="5" id="KW-1185">Reference proteome</keyword>
<comment type="caution">
    <text evidence="4">The sequence shown here is derived from an EMBL/GenBank/DDBJ whole genome shotgun (WGS) entry which is preliminary data.</text>
</comment>
<dbReference type="RefSeq" id="WP_184677227.1">
    <property type="nucleotide sequence ID" value="NZ_JACHGY010000001.1"/>
</dbReference>
<evidence type="ECO:0000256" key="1">
    <source>
        <dbReference type="ARBA" id="ARBA00023122"/>
    </source>
</evidence>
<dbReference type="InterPro" id="IPR046342">
    <property type="entry name" value="CBS_dom_sf"/>
</dbReference>
<dbReference type="SMART" id="SM00116">
    <property type="entry name" value="CBS"/>
    <property type="match status" value="2"/>
</dbReference>
<feature type="domain" description="CBS" evidence="3">
    <location>
        <begin position="76"/>
        <end position="132"/>
    </location>
</feature>
<sequence>MANVQTIVSRKGAAVLTVGPEASALDASKLMNEHKIGALVVLENDRVKGMFTERDVLRRIVADQRDPAVTPVGDVMTVDVVTCSPDIEIDCARNIFMEKRIRHLPVLDAQEKLIGLISIGDLNAWELNGQEMKIAALEEYLYGTI</sequence>